<feature type="region of interest" description="Disordered" evidence="1">
    <location>
        <begin position="956"/>
        <end position="1160"/>
    </location>
</feature>
<feature type="compositionally biased region" description="Polar residues" evidence="1">
    <location>
        <begin position="651"/>
        <end position="661"/>
    </location>
</feature>
<proteinExistence type="predicted"/>
<dbReference type="InterPro" id="IPR013941">
    <property type="entry name" value="ZDS1_C"/>
</dbReference>
<dbReference type="AlphaFoldDB" id="A0A0L0SF05"/>
<feature type="region of interest" description="Disordered" evidence="1">
    <location>
        <begin position="546"/>
        <end position="565"/>
    </location>
</feature>
<feature type="region of interest" description="Disordered" evidence="1">
    <location>
        <begin position="1"/>
        <end position="113"/>
    </location>
</feature>
<name>A0A0L0SF05_ALLM3</name>
<dbReference type="OMA" id="HHEMILK"/>
<feature type="domain" description="Protein Zds1 C-terminal" evidence="2">
    <location>
        <begin position="898"/>
        <end position="950"/>
    </location>
</feature>
<keyword evidence="4" id="KW-1185">Reference proteome</keyword>
<dbReference type="STRING" id="578462.A0A0L0SF05"/>
<dbReference type="GO" id="GO:0010971">
    <property type="term" value="P:positive regulation of G2/M transition of mitotic cell cycle"/>
    <property type="evidence" value="ECO:0007669"/>
    <property type="project" value="TreeGrafter"/>
</dbReference>
<protein>
    <recommendedName>
        <fullName evidence="2">Protein Zds1 C-terminal domain-containing protein</fullName>
    </recommendedName>
</protein>
<feature type="compositionally biased region" description="Basic residues" evidence="1">
    <location>
        <begin position="1002"/>
        <end position="1012"/>
    </location>
</feature>
<reference evidence="3 4" key="1">
    <citation type="submission" date="2009-11" db="EMBL/GenBank/DDBJ databases">
        <title>Annotation of Allomyces macrogynus ATCC 38327.</title>
        <authorList>
            <consortium name="The Broad Institute Genome Sequencing Platform"/>
            <person name="Russ C."/>
            <person name="Cuomo C."/>
            <person name="Burger G."/>
            <person name="Gray M.W."/>
            <person name="Holland P.W.H."/>
            <person name="King N."/>
            <person name="Lang F.B.F."/>
            <person name="Roger A.J."/>
            <person name="Ruiz-Trillo I."/>
            <person name="Young S.K."/>
            <person name="Zeng Q."/>
            <person name="Gargeya S."/>
            <person name="Fitzgerald M."/>
            <person name="Haas B."/>
            <person name="Abouelleil A."/>
            <person name="Alvarado L."/>
            <person name="Arachchi H.M."/>
            <person name="Berlin A."/>
            <person name="Chapman S.B."/>
            <person name="Gearin G."/>
            <person name="Goldberg J."/>
            <person name="Griggs A."/>
            <person name="Gujja S."/>
            <person name="Hansen M."/>
            <person name="Heiman D."/>
            <person name="Howarth C."/>
            <person name="Larimer J."/>
            <person name="Lui A."/>
            <person name="MacDonald P.J.P."/>
            <person name="McCowen C."/>
            <person name="Montmayeur A."/>
            <person name="Murphy C."/>
            <person name="Neiman D."/>
            <person name="Pearson M."/>
            <person name="Priest M."/>
            <person name="Roberts A."/>
            <person name="Saif S."/>
            <person name="Shea T."/>
            <person name="Sisk P."/>
            <person name="Stolte C."/>
            <person name="Sykes S."/>
            <person name="Wortman J."/>
            <person name="Nusbaum C."/>
            <person name="Birren B."/>
        </authorList>
    </citation>
    <scope>NUCLEOTIDE SEQUENCE [LARGE SCALE GENOMIC DNA]</scope>
    <source>
        <strain evidence="3 4">ATCC 38327</strain>
    </source>
</reference>
<dbReference type="Pfam" id="PF08632">
    <property type="entry name" value="Zds_C"/>
    <property type="match status" value="1"/>
</dbReference>
<feature type="compositionally biased region" description="Low complexity" evidence="1">
    <location>
        <begin position="1"/>
        <end position="11"/>
    </location>
</feature>
<dbReference type="GO" id="GO:0030010">
    <property type="term" value="P:establishment of cell polarity"/>
    <property type="evidence" value="ECO:0007669"/>
    <property type="project" value="TreeGrafter"/>
</dbReference>
<feature type="compositionally biased region" description="Pro residues" evidence="1">
    <location>
        <begin position="50"/>
        <end position="76"/>
    </location>
</feature>
<dbReference type="VEuPathDB" id="FungiDB:AMAG_06841"/>
<dbReference type="PANTHER" id="PTHR28089:SF1">
    <property type="entry name" value="PROTEIN ZDS1-RELATED"/>
    <property type="match status" value="1"/>
</dbReference>
<accession>A0A0L0SF05</accession>
<dbReference type="SMART" id="SM01327">
    <property type="entry name" value="Zds_C"/>
    <property type="match status" value="1"/>
</dbReference>
<feature type="compositionally biased region" description="Low complexity" evidence="1">
    <location>
        <begin position="1141"/>
        <end position="1160"/>
    </location>
</feature>
<feature type="compositionally biased region" description="Polar residues" evidence="1">
    <location>
        <begin position="767"/>
        <end position="781"/>
    </location>
</feature>
<dbReference type="Proteomes" id="UP000054350">
    <property type="component" value="Unassembled WGS sequence"/>
</dbReference>
<dbReference type="EMBL" id="GG745337">
    <property type="protein sequence ID" value="KNE61086.1"/>
    <property type="molecule type" value="Genomic_DNA"/>
</dbReference>
<feature type="compositionally biased region" description="Acidic residues" evidence="1">
    <location>
        <begin position="1213"/>
        <end position="1223"/>
    </location>
</feature>
<feature type="compositionally biased region" description="Basic residues" evidence="1">
    <location>
        <begin position="1049"/>
        <end position="1060"/>
    </location>
</feature>
<feature type="compositionally biased region" description="Pro residues" evidence="1">
    <location>
        <begin position="546"/>
        <end position="556"/>
    </location>
</feature>
<evidence type="ECO:0000259" key="2">
    <source>
        <dbReference type="SMART" id="SM01327"/>
    </source>
</evidence>
<feature type="compositionally biased region" description="Polar residues" evidence="1">
    <location>
        <begin position="298"/>
        <end position="317"/>
    </location>
</feature>
<feature type="compositionally biased region" description="Low complexity" evidence="1">
    <location>
        <begin position="789"/>
        <end position="804"/>
    </location>
</feature>
<feature type="compositionally biased region" description="Low complexity" evidence="1">
    <location>
        <begin position="709"/>
        <end position="732"/>
    </location>
</feature>
<feature type="compositionally biased region" description="Basic residues" evidence="1">
    <location>
        <begin position="257"/>
        <end position="272"/>
    </location>
</feature>
<feature type="compositionally biased region" description="Low complexity" evidence="1">
    <location>
        <begin position="881"/>
        <end position="899"/>
    </location>
</feature>
<dbReference type="PANTHER" id="PTHR28089">
    <property type="entry name" value="PROTEIN ZDS1-RELATED"/>
    <property type="match status" value="1"/>
</dbReference>
<feature type="region of interest" description="Disordered" evidence="1">
    <location>
        <begin position="404"/>
        <end position="429"/>
    </location>
</feature>
<evidence type="ECO:0000313" key="3">
    <source>
        <dbReference type="EMBL" id="KNE61086.1"/>
    </source>
</evidence>
<feature type="compositionally biased region" description="Low complexity" evidence="1">
    <location>
        <begin position="1027"/>
        <end position="1036"/>
    </location>
</feature>
<dbReference type="eggNOG" id="ENOG502RC08">
    <property type="taxonomic scope" value="Eukaryota"/>
</dbReference>
<sequence length="1245" mass="129685">MAAALAAGASPATPPDGAAASSDHDHDVELEVTLSGDRPANDDDDGISIDPPPSTLFTNPPSPPPPAPPVPVPFPAMPASVTLPRLAPPDPTTGARTFAPPKLPPGPESIHRRSSLRSLDGTLVDAVAVNGPASAGAAPVAEDMTPHLFWVPAHQHPEIAPLAFKEWLERHDMQLTNNAVARVRRRKSYRESVNVVSMTEDEKGHARVIVSPVDDSLTADPDQINASDIVELRDGGSPDDPPETGDPTTRPGTTSLRRSRLKRSLRTRPRRPHSVEDPDPTAPSSQQQGVPVRRQASQRRLGTGTASNQPDGSTTAPSELDSGVPESVSAQVSLPVTTPKAAVVAAPATPAAGARMSTFDPTLLPLPPMIPPVLDLVTPQPDLATTGLATPTGAFVIPPERTTSLKSRARVRPSSIATAPPSFDSPSRAHQLAPRGALSVVHSNDTTPPTLPTLLPYGTTASSPLSSPDGEGPIFVSPKRTSSLFAHGLAALHQKHQQEIAGSTVQHHADGHDPAQWPPRSTSHPVHIPNRVDSVGGMRLPLSPPHLPLEMPPSPSDIPAQLGRSPETVKAPLPEQQHNDEDVVLDAPPVAVTSPLSPDVTAGPLPAPIEEGATAVRPVGSPESPSKHDPFHAFKPVEPLPPLLPPRSETAVESSLQSPSQAPADPVVAPLPPALDMSAIAAGRDRSNSTVSVESDGDDMSDSGPIMISVPPSATSTPSATSPSVSPAACTPTKKKKKKLFGFSRRRSDPDDGTLPHTMSAPDLIPSSPSLDNSPLASVSPATKHKKSSSWGWLFSSSSSSSNGTGSGSAGGGKNRQITPSQAAAVAATLDADGSPSPGKKKSERSFVASLFRGSSSTGATANGKKGDSPSTSARSSLDVPGGSTAASTAPSTSGSSTPKRYTNNQRRYPIHIERAICRIAHQKLANPRRPLHHQVLISNMLVWYMSLRKAEEEMQFQQQQQLSGSDSEGALSNDDGGPRATVWKGGRFRSNLHPGGGGGGGRKRRGHRSKHRPGEIVVPAPSYTVGGAYDDGYSSDGRRRAGGADGKGKRRRRRNRRHGPPSDDSDSDDSDEDDDDDSDDSDDWDRDAESTGDDDEDEDEAAENGVDIDDPARRNHNKRVPRPPRTVTAGGRSRSRSSSRARAAAAAAAAGGGPPALRAPSSLVPVGAKLAATPTSPAATVTASGGVETIAVPPSASSTRRSPTPSLKQVVTEDDPDDEDDDVPLGLFMQKKPGATAAAAGVAS</sequence>
<feature type="region of interest" description="Disordered" evidence="1">
    <location>
        <begin position="229"/>
        <end position="331"/>
    </location>
</feature>
<reference evidence="4" key="2">
    <citation type="submission" date="2009-11" db="EMBL/GenBank/DDBJ databases">
        <title>The Genome Sequence of Allomyces macrogynus strain ATCC 38327.</title>
        <authorList>
            <consortium name="The Broad Institute Genome Sequencing Platform"/>
            <person name="Russ C."/>
            <person name="Cuomo C."/>
            <person name="Shea T."/>
            <person name="Young S.K."/>
            <person name="Zeng Q."/>
            <person name="Koehrsen M."/>
            <person name="Haas B."/>
            <person name="Borodovsky M."/>
            <person name="Guigo R."/>
            <person name="Alvarado L."/>
            <person name="Berlin A."/>
            <person name="Borenstein D."/>
            <person name="Chen Z."/>
            <person name="Engels R."/>
            <person name="Freedman E."/>
            <person name="Gellesch M."/>
            <person name="Goldberg J."/>
            <person name="Griggs A."/>
            <person name="Gujja S."/>
            <person name="Heiman D."/>
            <person name="Hepburn T."/>
            <person name="Howarth C."/>
            <person name="Jen D."/>
            <person name="Larson L."/>
            <person name="Lewis B."/>
            <person name="Mehta T."/>
            <person name="Park D."/>
            <person name="Pearson M."/>
            <person name="Roberts A."/>
            <person name="Saif S."/>
            <person name="Shenoy N."/>
            <person name="Sisk P."/>
            <person name="Stolte C."/>
            <person name="Sykes S."/>
            <person name="Walk T."/>
            <person name="White J."/>
            <person name="Yandava C."/>
            <person name="Burger G."/>
            <person name="Gray M.W."/>
            <person name="Holland P.W.H."/>
            <person name="King N."/>
            <person name="Lang F.B.F."/>
            <person name="Roger A.J."/>
            <person name="Ruiz-Trillo I."/>
            <person name="Lander E."/>
            <person name="Nusbaum C."/>
        </authorList>
    </citation>
    <scope>NUCLEOTIDE SEQUENCE [LARGE SCALE GENOMIC DNA]</scope>
    <source>
        <strain evidence="4">ATCC 38327</strain>
    </source>
</reference>
<feature type="region of interest" description="Disordered" evidence="1">
    <location>
        <begin position="1191"/>
        <end position="1223"/>
    </location>
</feature>
<feature type="compositionally biased region" description="Acidic residues" evidence="1">
    <location>
        <begin position="1064"/>
        <end position="1110"/>
    </location>
</feature>
<dbReference type="InterPro" id="IPR040206">
    <property type="entry name" value="Zds1/2"/>
</dbReference>
<feature type="compositionally biased region" description="Low complexity" evidence="1">
    <location>
        <begin position="245"/>
        <end position="256"/>
    </location>
</feature>
<dbReference type="OrthoDB" id="5589766at2759"/>
<feature type="compositionally biased region" description="Gly residues" evidence="1">
    <location>
        <begin position="805"/>
        <end position="814"/>
    </location>
</feature>
<evidence type="ECO:0000313" key="4">
    <source>
        <dbReference type="Proteomes" id="UP000054350"/>
    </source>
</evidence>
<organism evidence="3 4">
    <name type="scientific">Allomyces macrogynus (strain ATCC 38327)</name>
    <name type="common">Allomyces javanicus var. macrogynus</name>
    <dbReference type="NCBI Taxonomy" id="578462"/>
    <lineage>
        <taxon>Eukaryota</taxon>
        <taxon>Fungi</taxon>
        <taxon>Fungi incertae sedis</taxon>
        <taxon>Blastocladiomycota</taxon>
        <taxon>Blastocladiomycetes</taxon>
        <taxon>Blastocladiales</taxon>
        <taxon>Blastocladiaceae</taxon>
        <taxon>Allomyces</taxon>
    </lineage>
</organism>
<feature type="region of interest" description="Disordered" evidence="1">
    <location>
        <begin position="615"/>
        <end position="908"/>
    </location>
</feature>
<dbReference type="GO" id="GO:0005737">
    <property type="term" value="C:cytoplasm"/>
    <property type="evidence" value="ECO:0007669"/>
    <property type="project" value="TreeGrafter"/>
</dbReference>
<feature type="compositionally biased region" description="Low complexity" evidence="1">
    <location>
        <begin position="1194"/>
        <end position="1207"/>
    </location>
</feature>
<gene>
    <name evidence="3" type="ORF">AMAG_06841</name>
</gene>
<evidence type="ECO:0000256" key="1">
    <source>
        <dbReference type="SAM" id="MobiDB-lite"/>
    </source>
</evidence>